<dbReference type="EMBL" id="JAIFTL010000020">
    <property type="protein sequence ID" value="KAG9326397.1"/>
    <property type="molecule type" value="Genomic_DNA"/>
</dbReference>
<name>A0A9P8AC40_MORAP</name>
<feature type="signal peptide" evidence="1">
    <location>
        <begin position="1"/>
        <end position="22"/>
    </location>
</feature>
<comment type="caution">
    <text evidence="2">The sequence shown here is derived from an EMBL/GenBank/DDBJ whole genome shotgun (WGS) entry which is preliminary data.</text>
</comment>
<proteinExistence type="predicted"/>
<accession>A0A9P8AC40</accession>
<dbReference type="AlphaFoldDB" id="A0A9P8AC40"/>
<protein>
    <submittedName>
        <fullName evidence="2">Uncharacterized protein</fullName>
    </submittedName>
</protein>
<reference evidence="2" key="1">
    <citation type="submission" date="2021-07" db="EMBL/GenBank/DDBJ databases">
        <title>Draft genome of Mortierella alpina, strain LL118, isolated from an aspen leaf litter sample.</title>
        <authorList>
            <person name="Yang S."/>
            <person name="Vinatzer B.A."/>
        </authorList>
    </citation>
    <scope>NUCLEOTIDE SEQUENCE</scope>
    <source>
        <strain evidence="2">LL118</strain>
    </source>
</reference>
<evidence type="ECO:0000313" key="2">
    <source>
        <dbReference type="EMBL" id="KAG9326397.1"/>
    </source>
</evidence>
<dbReference type="Proteomes" id="UP000717515">
    <property type="component" value="Unassembled WGS sequence"/>
</dbReference>
<evidence type="ECO:0000313" key="3">
    <source>
        <dbReference type="Proteomes" id="UP000717515"/>
    </source>
</evidence>
<feature type="chain" id="PRO_5040140554" evidence="1">
    <location>
        <begin position="23"/>
        <end position="240"/>
    </location>
</feature>
<organism evidence="2 3">
    <name type="scientific">Mortierella alpina</name>
    <name type="common">Oleaginous fungus</name>
    <name type="synonym">Mortierella renispora</name>
    <dbReference type="NCBI Taxonomy" id="64518"/>
    <lineage>
        <taxon>Eukaryota</taxon>
        <taxon>Fungi</taxon>
        <taxon>Fungi incertae sedis</taxon>
        <taxon>Mucoromycota</taxon>
        <taxon>Mortierellomycotina</taxon>
        <taxon>Mortierellomycetes</taxon>
        <taxon>Mortierellales</taxon>
        <taxon>Mortierellaceae</taxon>
        <taxon>Mortierella</taxon>
    </lineage>
</organism>
<keyword evidence="1" id="KW-0732">Signal</keyword>
<evidence type="ECO:0000256" key="1">
    <source>
        <dbReference type="SAM" id="SignalP"/>
    </source>
</evidence>
<sequence length="240" mass="26528">MLFSKSLLLSVTLVTILSVTVAARSLGPTTELKRRNSDIVLPETASKEDYKLYAEDDDYDDYGSSEANVLAAAPHTALKTRDFKPRKVMVIDENNFCIFYPPDGKPGSIAQRYDATEACCTGPQTLAFSACRIPDDLITPGSIRYEHSDKKYVEITGKLNVAMLHTNDTDDGVGYTEHTLDDSFCAGHPHYIELLEPNEGGFFLLRCCDDTKYCSAENDTLSNGAKAFLQADLNNNYPNL</sequence>
<gene>
    <name evidence="2" type="ORF">KVV02_008017</name>
</gene>